<reference evidence="2" key="1">
    <citation type="submission" date="2021-03" db="EMBL/GenBank/DDBJ databases">
        <authorList>
            <person name="Tagirdzhanova G."/>
        </authorList>
    </citation>
    <scope>NUCLEOTIDE SEQUENCE</scope>
</reference>
<dbReference type="PANTHER" id="PTHR15615:SF32">
    <property type="entry name" value="PROTEIN KINASE COMPLEX COMPONENT, PUTATIVE (AFU_ORTHOLOGUE AFUA_2G07660)-RELATED"/>
    <property type="match status" value="1"/>
</dbReference>
<dbReference type="AlphaFoldDB" id="A0A8H3ITG2"/>
<dbReference type="Gene3D" id="1.10.472.10">
    <property type="entry name" value="Cyclin-like"/>
    <property type="match status" value="1"/>
</dbReference>
<name>A0A8H3ITG2_9LECA</name>
<dbReference type="GO" id="GO:0005634">
    <property type="term" value="C:nucleus"/>
    <property type="evidence" value="ECO:0007669"/>
    <property type="project" value="TreeGrafter"/>
</dbReference>
<dbReference type="PANTHER" id="PTHR15615">
    <property type="match status" value="1"/>
</dbReference>
<accession>A0A8H3ITG2</accession>
<protein>
    <submittedName>
        <fullName evidence="2">Uncharacterized protein</fullName>
    </submittedName>
</protein>
<dbReference type="Pfam" id="PF08613">
    <property type="entry name" value="Cyclin"/>
    <property type="match status" value="1"/>
</dbReference>
<dbReference type="InterPro" id="IPR013922">
    <property type="entry name" value="Cyclin_PHO80-like"/>
</dbReference>
<dbReference type="GO" id="GO:0016538">
    <property type="term" value="F:cyclin-dependent protein serine/threonine kinase regulator activity"/>
    <property type="evidence" value="ECO:0007669"/>
    <property type="project" value="TreeGrafter"/>
</dbReference>
<dbReference type="SUPFAM" id="SSF47954">
    <property type="entry name" value="Cyclin-like"/>
    <property type="match status" value="1"/>
</dbReference>
<sequence length="306" mass="34013">MASPYGSIPPAPRPSQDAGIRDSMIDASLDAGKIPPIDELDIFALSPKAALRLFTCAVSSTLCNQNESRAPPTPPISSPTTPNTVSFVEQASMAHDAIREKNPRHGPLSSNEIPRHHRTPIGSPEAHPHDNSSTQPPLLEIDEDYTEYEKQCLRMARMFYSKKPPEITLEEYLKRIHVYCAMSTGVYLAAACYIQRITGMLWTMSAQDENRHPTEDPKYVYITPKSAHRLALAALRLAHKAMEDNTWAHKRFAMVGGVPNSNLTRLEIALSYLLDFKLYCPNDELLDAARSIVRSNPDLVVVPTPV</sequence>
<gene>
    <name evidence="2" type="ORF">GOMPHAMPRED_004309</name>
</gene>
<feature type="region of interest" description="Disordered" evidence="1">
    <location>
        <begin position="98"/>
        <end position="137"/>
    </location>
</feature>
<dbReference type="EMBL" id="CAJPDQ010000026">
    <property type="protein sequence ID" value="CAF9927080.1"/>
    <property type="molecule type" value="Genomic_DNA"/>
</dbReference>
<evidence type="ECO:0000256" key="1">
    <source>
        <dbReference type="SAM" id="MobiDB-lite"/>
    </source>
</evidence>
<dbReference type="Proteomes" id="UP000664169">
    <property type="component" value="Unassembled WGS sequence"/>
</dbReference>
<evidence type="ECO:0000313" key="3">
    <source>
        <dbReference type="Proteomes" id="UP000664169"/>
    </source>
</evidence>
<dbReference type="OrthoDB" id="5304883at2759"/>
<dbReference type="InterPro" id="IPR036915">
    <property type="entry name" value="Cyclin-like_sf"/>
</dbReference>
<dbReference type="GO" id="GO:0019901">
    <property type="term" value="F:protein kinase binding"/>
    <property type="evidence" value="ECO:0007669"/>
    <property type="project" value="InterPro"/>
</dbReference>
<organism evidence="2 3">
    <name type="scientific">Gomphillus americanus</name>
    <dbReference type="NCBI Taxonomy" id="1940652"/>
    <lineage>
        <taxon>Eukaryota</taxon>
        <taxon>Fungi</taxon>
        <taxon>Dikarya</taxon>
        <taxon>Ascomycota</taxon>
        <taxon>Pezizomycotina</taxon>
        <taxon>Lecanoromycetes</taxon>
        <taxon>OSLEUM clade</taxon>
        <taxon>Ostropomycetidae</taxon>
        <taxon>Ostropales</taxon>
        <taxon>Graphidaceae</taxon>
        <taxon>Gomphilloideae</taxon>
        <taxon>Gomphillus</taxon>
    </lineage>
</organism>
<dbReference type="GO" id="GO:0000307">
    <property type="term" value="C:cyclin-dependent protein kinase holoenzyme complex"/>
    <property type="evidence" value="ECO:0007669"/>
    <property type="project" value="TreeGrafter"/>
</dbReference>
<evidence type="ECO:0000313" key="2">
    <source>
        <dbReference type="EMBL" id="CAF9927080.1"/>
    </source>
</evidence>
<proteinExistence type="predicted"/>
<keyword evidence="3" id="KW-1185">Reference proteome</keyword>
<comment type="caution">
    <text evidence="2">The sequence shown here is derived from an EMBL/GenBank/DDBJ whole genome shotgun (WGS) entry which is preliminary data.</text>
</comment>